<dbReference type="SUPFAM" id="SSF52047">
    <property type="entry name" value="RNI-like"/>
    <property type="match status" value="1"/>
</dbReference>
<gene>
    <name evidence="2" type="ORF">LUZ62_021036</name>
</gene>
<dbReference type="PANTHER" id="PTHR31900:SF27">
    <property type="entry name" value="FBD DOMAIN-CONTAINING PROTEIN"/>
    <property type="match status" value="1"/>
</dbReference>
<organism evidence="2 3">
    <name type="scientific">Rhynchospora pubera</name>
    <dbReference type="NCBI Taxonomy" id="906938"/>
    <lineage>
        <taxon>Eukaryota</taxon>
        <taxon>Viridiplantae</taxon>
        <taxon>Streptophyta</taxon>
        <taxon>Embryophyta</taxon>
        <taxon>Tracheophyta</taxon>
        <taxon>Spermatophyta</taxon>
        <taxon>Magnoliopsida</taxon>
        <taxon>Liliopsida</taxon>
        <taxon>Poales</taxon>
        <taxon>Cyperaceae</taxon>
        <taxon>Cyperoideae</taxon>
        <taxon>Rhynchosporeae</taxon>
        <taxon>Rhynchospora</taxon>
    </lineage>
</organism>
<protein>
    <submittedName>
        <fullName evidence="2">F-box/FBD/LRR-repeat protein</fullName>
    </submittedName>
</protein>
<comment type="caution">
    <text evidence="2">The sequence shown here is derived from an EMBL/GenBank/DDBJ whole genome shotgun (WGS) entry which is preliminary data.</text>
</comment>
<evidence type="ECO:0000313" key="3">
    <source>
        <dbReference type="Proteomes" id="UP001140206"/>
    </source>
</evidence>
<dbReference type="PANTHER" id="PTHR31900">
    <property type="entry name" value="F-BOX/RNI SUPERFAMILY PROTEIN-RELATED"/>
    <property type="match status" value="1"/>
</dbReference>
<accession>A0AAV8GXS0</accession>
<evidence type="ECO:0000313" key="2">
    <source>
        <dbReference type="EMBL" id="KAJ4808470.1"/>
    </source>
</evidence>
<dbReference type="PROSITE" id="PS50181">
    <property type="entry name" value="FBOX"/>
    <property type="match status" value="1"/>
</dbReference>
<feature type="domain" description="F-box" evidence="1">
    <location>
        <begin position="4"/>
        <end position="40"/>
    </location>
</feature>
<dbReference type="InterPro" id="IPR055411">
    <property type="entry name" value="LRR_FXL15/At3g58940/PEG3-like"/>
</dbReference>
<dbReference type="InterPro" id="IPR036047">
    <property type="entry name" value="F-box-like_dom_sf"/>
</dbReference>
<dbReference type="AlphaFoldDB" id="A0AAV8GXS0"/>
<dbReference type="InterPro" id="IPR032675">
    <property type="entry name" value="LRR_dom_sf"/>
</dbReference>
<dbReference type="Gene3D" id="3.80.10.10">
    <property type="entry name" value="Ribonuclease Inhibitor"/>
    <property type="match status" value="1"/>
</dbReference>
<reference evidence="2" key="1">
    <citation type="submission" date="2022-08" db="EMBL/GenBank/DDBJ databases">
        <authorList>
            <person name="Marques A."/>
        </authorList>
    </citation>
    <scope>NUCLEOTIDE SEQUENCE</scope>
    <source>
        <strain evidence="2">RhyPub2mFocal</strain>
        <tissue evidence="2">Leaves</tissue>
    </source>
</reference>
<dbReference type="Proteomes" id="UP001140206">
    <property type="component" value="Chromosome 1"/>
</dbReference>
<proteinExistence type="predicted"/>
<keyword evidence="3" id="KW-1185">Reference proteome</keyword>
<dbReference type="EMBL" id="JAMFTS010000001">
    <property type="protein sequence ID" value="KAJ4808470.1"/>
    <property type="molecule type" value="Genomic_DNA"/>
</dbReference>
<dbReference type="Pfam" id="PF00646">
    <property type="entry name" value="F-box"/>
    <property type="match status" value="1"/>
</dbReference>
<dbReference type="InterPro" id="IPR053781">
    <property type="entry name" value="F-box_AtFBL13-like"/>
</dbReference>
<dbReference type="InterPro" id="IPR001810">
    <property type="entry name" value="F-box_dom"/>
</dbReference>
<dbReference type="CDD" id="cd22160">
    <property type="entry name" value="F-box_AtFBL13-like"/>
    <property type="match status" value="1"/>
</dbReference>
<evidence type="ECO:0000259" key="1">
    <source>
        <dbReference type="PROSITE" id="PS50181"/>
    </source>
</evidence>
<dbReference type="SMART" id="SM00256">
    <property type="entry name" value="FBOX"/>
    <property type="match status" value="1"/>
</dbReference>
<dbReference type="Pfam" id="PF24758">
    <property type="entry name" value="LRR_At5g56370"/>
    <property type="match status" value="1"/>
</dbReference>
<sequence>MGEVDRISDLPEEIKVTILSYLPTTDAVRTSVISRSWRHLWTFLTSLHAHLDSYRQSIGSTESFGRILSSFRGPIRHFSLRCFLHDSNQSCLQHFLEIIFRKCGLWALSVNCMHLPVSVQLPSFRSLRDLHFEWIDISLPSDFGGFEQLTSLKLHSVWISQRDVQLLIDGSKKLMSIELSIEHFKSPEDAAPGERPSLVCLNCPLLNSLRFDFTEKNEAQLRIISAPCLESAHITAGTMVSRTVEGLVRVGAATLNLMPDIARISHLSLNSEVLECLPFSDVEAPVPHTLPVHFRQLRCLKLIDQTCYMDETMFRVLCCFLRSMPFLENFELQCHNLGCVAERDGGPFNKYKKKVDGYLCLDRTLRRVAISMKNLRGLQDVMWMLHFILLNANVLELIEITYSNDNKVKPRILEGLCEIDKASTNAHVVLVNINDMG</sequence>
<dbReference type="InterPro" id="IPR050232">
    <property type="entry name" value="FBL13/AtMIF1-like"/>
</dbReference>
<name>A0AAV8GXS0_9POAL</name>
<dbReference type="SUPFAM" id="SSF81383">
    <property type="entry name" value="F-box domain"/>
    <property type="match status" value="1"/>
</dbReference>